<keyword evidence="4" id="KW-1185">Reference proteome</keyword>
<feature type="signal peptide" evidence="2">
    <location>
        <begin position="1"/>
        <end position="20"/>
    </location>
</feature>
<feature type="region of interest" description="Disordered" evidence="1">
    <location>
        <begin position="50"/>
        <end position="77"/>
    </location>
</feature>
<dbReference type="AlphaFoldDB" id="A0A246RAX0"/>
<name>A0A246RAX0_9ACTN</name>
<accession>A0A246RAX0</accession>
<keyword evidence="2" id="KW-0732">Signal</keyword>
<dbReference type="Proteomes" id="UP000197174">
    <property type="component" value="Unassembled WGS sequence"/>
</dbReference>
<evidence type="ECO:0000256" key="1">
    <source>
        <dbReference type="SAM" id="MobiDB-lite"/>
    </source>
</evidence>
<organism evidence="3 4">
    <name type="scientific">Micromonospora wenchangensis</name>
    <dbReference type="NCBI Taxonomy" id="1185415"/>
    <lineage>
        <taxon>Bacteria</taxon>
        <taxon>Bacillati</taxon>
        <taxon>Actinomycetota</taxon>
        <taxon>Actinomycetes</taxon>
        <taxon>Micromonosporales</taxon>
        <taxon>Micromonosporaceae</taxon>
        <taxon>Micromonospora</taxon>
    </lineage>
</organism>
<evidence type="ECO:0000313" key="4">
    <source>
        <dbReference type="Proteomes" id="UP000197174"/>
    </source>
</evidence>
<evidence type="ECO:0000256" key="2">
    <source>
        <dbReference type="SAM" id="SignalP"/>
    </source>
</evidence>
<feature type="non-terminal residue" evidence="3">
    <location>
        <position position="106"/>
    </location>
</feature>
<proteinExistence type="predicted"/>
<feature type="compositionally biased region" description="Low complexity" evidence="1">
    <location>
        <begin position="50"/>
        <end position="63"/>
    </location>
</feature>
<dbReference type="EMBL" id="MZMV01000099">
    <property type="protein sequence ID" value="OWU97500.1"/>
    <property type="molecule type" value="Genomic_DNA"/>
</dbReference>
<sequence>MVLAAALALSTVGTTGVALAVDRGAAPAAEPAGGTWAAAALPVAGQAHAATRADAGGRAATPAAPRPAPVPSRPAAQVAQAAPASVSYLSDRYRVGPDEAARRLAL</sequence>
<gene>
    <name evidence="3" type="ORF">B5D80_31385</name>
</gene>
<feature type="chain" id="PRO_5013123203" evidence="2">
    <location>
        <begin position="21"/>
        <end position="106"/>
    </location>
</feature>
<comment type="caution">
    <text evidence="3">The sequence shown here is derived from an EMBL/GenBank/DDBJ whole genome shotgun (WGS) entry which is preliminary data.</text>
</comment>
<protein>
    <submittedName>
        <fullName evidence="3">Uncharacterized protein</fullName>
    </submittedName>
</protein>
<reference evidence="3 4" key="1">
    <citation type="submission" date="2017-03" db="EMBL/GenBank/DDBJ databases">
        <title>Whole genome sequence of Micromonospora wenchangensis, isolated from mangrove soil.</title>
        <authorList>
            <person name="Yang H."/>
        </authorList>
    </citation>
    <scope>NUCLEOTIDE SEQUENCE [LARGE SCALE GENOMIC DNA]</scope>
    <source>
        <strain evidence="3 4">CCTCC AA 2012002</strain>
    </source>
</reference>
<evidence type="ECO:0000313" key="3">
    <source>
        <dbReference type="EMBL" id="OWU97500.1"/>
    </source>
</evidence>